<feature type="binding site" evidence="11">
    <location>
        <position position="199"/>
    </location>
    <ligand>
        <name>substrate</name>
    </ligand>
</feature>
<dbReference type="Pfam" id="PF02110">
    <property type="entry name" value="HK"/>
    <property type="match status" value="1"/>
</dbReference>
<dbReference type="GO" id="GO:0000287">
    <property type="term" value="F:magnesium ion binding"/>
    <property type="evidence" value="ECO:0007669"/>
    <property type="project" value="UniProtKB-UniRule"/>
</dbReference>
<comment type="cofactor">
    <cofactor evidence="2 11">
        <name>Mg(2+)</name>
        <dbReference type="ChEBI" id="CHEBI:18420"/>
    </cofactor>
</comment>
<dbReference type="GO" id="GO:0009229">
    <property type="term" value="P:thiamine diphosphate biosynthetic process"/>
    <property type="evidence" value="ECO:0007669"/>
    <property type="project" value="UniProtKB-UniRule"/>
</dbReference>
<dbReference type="GO" id="GO:0005524">
    <property type="term" value="F:ATP binding"/>
    <property type="evidence" value="ECO:0007669"/>
    <property type="project" value="UniProtKB-UniRule"/>
</dbReference>
<gene>
    <name evidence="11 12" type="primary">thiM</name>
    <name evidence="12" type="ORF">KM92DES2_12069</name>
</gene>
<keyword evidence="8 11" id="KW-0067">ATP-binding</keyword>
<evidence type="ECO:0000256" key="9">
    <source>
        <dbReference type="ARBA" id="ARBA00022842"/>
    </source>
</evidence>
<evidence type="ECO:0000256" key="2">
    <source>
        <dbReference type="ARBA" id="ARBA00001946"/>
    </source>
</evidence>
<protein>
    <recommendedName>
        <fullName evidence="11">Hydroxyethylthiazole kinase</fullName>
        <ecNumber evidence="11">2.7.1.50</ecNumber>
    </recommendedName>
    <alternativeName>
        <fullName evidence="11">4-methyl-5-beta-hydroxyethylthiazole kinase</fullName>
        <shortName evidence="11">TH kinase</shortName>
        <shortName evidence="11">Thz kinase</shortName>
    </alternativeName>
</protein>
<dbReference type="InterPro" id="IPR029056">
    <property type="entry name" value="Ribokinase-like"/>
</dbReference>
<dbReference type="PRINTS" id="PR01099">
    <property type="entry name" value="HYETHTZKNASE"/>
</dbReference>
<keyword evidence="10 11" id="KW-0784">Thiamine biosynthesis</keyword>
<dbReference type="EC" id="2.7.1.50" evidence="11"/>
<accession>A0A212K1K0</accession>
<reference evidence="12" key="1">
    <citation type="submission" date="2016-04" db="EMBL/GenBank/DDBJ databases">
        <authorList>
            <person name="Evans L.H."/>
            <person name="Alamgir A."/>
            <person name="Owens N."/>
            <person name="Weber N.D."/>
            <person name="Virtaneva K."/>
            <person name="Barbian K."/>
            <person name="Babar A."/>
            <person name="Rosenke K."/>
        </authorList>
    </citation>
    <scope>NUCLEOTIDE SEQUENCE</scope>
    <source>
        <strain evidence="12">92-2</strain>
    </source>
</reference>
<dbReference type="RefSeq" id="WP_227118070.1">
    <property type="nucleotide sequence ID" value="NZ_LT598928.1"/>
</dbReference>
<keyword evidence="7 11" id="KW-0418">Kinase</keyword>
<evidence type="ECO:0000256" key="7">
    <source>
        <dbReference type="ARBA" id="ARBA00022777"/>
    </source>
</evidence>
<comment type="pathway">
    <text evidence="3 11">Cofactor biosynthesis; thiamine diphosphate biosynthesis; 4-methyl-5-(2-phosphoethyl)-thiazole from 5-(2-hydroxyethyl)-4-methylthiazole: step 1/1.</text>
</comment>
<comment type="function">
    <text evidence="11">Catalyzes the phosphorylation of the hydroxyl group of 4-methyl-5-beta-hydroxyethylthiazole (THZ).</text>
</comment>
<dbReference type="Gene3D" id="3.40.1190.20">
    <property type="match status" value="1"/>
</dbReference>
<sequence length="277" mass="28285">MECFGEILDMVRRQSPVVHSITNYVTVNDCANIILAAGGSPIMADDAAEVEQIVGLSSALVLNIGTLNTRTAASMLAAGKRANALNIPVVLDPVGAGASSLRNETLRTLMREVRFAVIKGNSSEIRFLAGDKATARGVDADEGTLVSEYNLAASARMAMDMCAATGAIIIISGRIDIVAHPKGAWAVSNGDPLMTRITGAGCMTAAVVGCCVGAAPAELPQACLCAMCSMGVAGEIAAENMGAVGGGTGTYRTLLLDAMSSLDGPAITCRGKVQHIA</sequence>
<keyword evidence="5 11" id="KW-0479">Metal-binding</keyword>
<evidence type="ECO:0000256" key="10">
    <source>
        <dbReference type="ARBA" id="ARBA00022977"/>
    </source>
</evidence>
<evidence type="ECO:0000256" key="1">
    <source>
        <dbReference type="ARBA" id="ARBA00001771"/>
    </source>
</evidence>
<dbReference type="NCBIfam" id="NF006830">
    <property type="entry name" value="PRK09355.1"/>
    <property type="match status" value="1"/>
</dbReference>
<keyword evidence="9 11" id="KW-0460">Magnesium</keyword>
<comment type="similarity">
    <text evidence="11">Belongs to the Thz kinase family.</text>
</comment>
<feature type="binding site" evidence="11">
    <location>
        <position position="43"/>
    </location>
    <ligand>
        <name>substrate</name>
    </ligand>
</feature>
<dbReference type="EMBL" id="FLUP01000001">
    <property type="protein sequence ID" value="SBW05547.1"/>
    <property type="molecule type" value="Genomic_DNA"/>
</dbReference>
<dbReference type="HAMAP" id="MF_00228">
    <property type="entry name" value="Thz_kinase"/>
    <property type="match status" value="1"/>
</dbReference>
<evidence type="ECO:0000256" key="4">
    <source>
        <dbReference type="ARBA" id="ARBA00022679"/>
    </source>
</evidence>
<dbReference type="InterPro" id="IPR000417">
    <property type="entry name" value="Hyethyz_kinase"/>
</dbReference>
<dbReference type="GO" id="GO:0004417">
    <property type="term" value="F:hydroxyethylthiazole kinase activity"/>
    <property type="evidence" value="ECO:0007669"/>
    <property type="project" value="UniProtKB-UniRule"/>
</dbReference>
<comment type="catalytic activity">
    <reaction evidence="1 11">
        <text>5-(2-hydroxyethyl)-4-methylthiazole + ATP = 4-methyl-5-(2-phosphooxyethyl)-thiazole + ADP + H(+)</text>
        <dbReference type="Rhea" id="RHEA:24212"/>
        <dbReference type="ChEBI" id="CHEBI:15378"/>
        <dbReference type="ChEBI" id="CHEBI:17957"/>
        <dbReference type="ChEBI" id="CHEBI:30616"/>
        <dbReference type="ChEBI" id="CHEBI:58296"/>
        <dbReference type="ChEBI" id="CHEBI:456216"/>
        <dbReference type="EC" id="2.7.1.50"/>
    </reaction>
</comment>
<keyword evidence="6 11" id="KW-0547">Nucleotide-binding</keyword>
<evidence type="ECO:0000256" key="8">
    <source>
        <dbReference type="ARBA" id="ARBA00022840"/>
    </source>
</evidence>
<organism evidence="12">
    <name type="scientific">uncultured Desulfovibrio sp</name>
    <dbReference type="NCBI Taxonomy" id="167968"/>
    <lineage>
        <taxon>Bacteria</taxon>
        <taxon>Pseudomonadati</taxon>
        <taxon>Thermodesulfobacteriota</taxon>
        <taxon>Desulfovibrionia</taxon>
        <taxon>Desulfovibrionales</taxon>
        <taxon>Desulfovibrionaceae</taxon>
        <taxon>Desulfovibrio</taxon>
        <taxon>environmental samples</taxon>
    </lineage>
</organism>
<dbReference type="GO" id="GO:0009228">
    <property type="term" value="P:thiamine biosynthetic process"/>
    <property type="evidence" value="ECO:0007669"/>
    <property type="project" value="UniProtKB-KW"/>
</dbReference>
<dbReference type="CDD" id="cd01170">
    <property type="entry name" value="THZ_kinase"/>
    <property type="match status" value="1"/>
</dbReference>
<evidence type="ECO:0000256" key="3">
    <source>
        <dbReference type="ARBA" id="ARBA00004868"/>
    </source>
</evidence>
<dbReference type="SUPFAM" id="SSF53613">
    <property type="entry name" value="Ribokinase-like"/>
    <property type="match status" value="1"/>
</dbReference>
<dbReference type="PIRSF" id="PIRSF000513">
    <property type="entry name" value="Thz_kinase"/>
    <property type="match status" value="1"/>
</dbReference>
<dbReference type="AlphaFoldDB" id="A0A212K1K0"/>
<evidence type="ECO:0000256" key="6">
    <source>
        <dbReference type="ARBA" id="ARBA00022741"/>
    </source>
</evidence>
<feature type="binding site" evidence="11">
    <location>
        <position position="172"/>
    </location>
    <ligand>
        <name>ATP</name>
        <dbReference type="ChEBI" id="CHEBI:30616"/>
    </ligand>
</feature>
<evidence type="ECO:0000313" key="12">
    <source>
        <dbReference type="EMBL" id="SBW05547.1"/>
    </source>
</evidence>
<name>A0A212K1K0_9BACT</name>
<evidence type="ECO:0000256" key="11">
    <source>
        <dbReference type="HAMAP-Rule" id="MF_00228"/>
    </source>
</evidence>
<keyword evidence="4 11" id="KW-0808">Transferase</keyword>
<proteinExistence type="inferred from homology"/>
<feature type="binding site" evidence="11">
    <location>
        <position position="119"/>
    </location>
    <ligand>
        <name>ATP</name>
        <dbReference type="ChEBI" id="CHEBI:30616"/>
    </ligand>
</feature>
<dbReference type="UniPathway" id="UPA00060">
    <property type="reaction ID" value="UER00139"/>
</dbReference>
<evidence type="ECO:0000256" key="5">
    <source>
        <dbReference type="ARBA" id="ARBA00022723"/>
    </source>
</evidence>